<evidence type="ECO:0000259" key="2">
    <source>
        <dbReference type="Pfam" id="PF03732"/>
    </source>
</evidence>
<dbReference type="Proteomes" id="UP000824120">
    <property type="component" value="Chromosome 7"/>
</dbReference>
<accession>A0A9J5Y6S5</accession>
<gene>
    <name evidence="3" type="ORF">H5410_036520</name>
</gene>
<proteinExistence type="predicted"/>
<evidence type="ECO:0000313" key="4">
    <source>
        <dbReference type="Proteomes" id="UP000824120"/>
    </source>
</evidence>
<feature type="domain" description="Retrotransposon gag" evidence="2">
    <location>
        <begin position="4"/>
        <end position="71"/>
    </location>
</feature>
<feature type="compositionally biased region" description="Polar residues" evidence="1">
    <location>
        <begin position="112"/>
        <end position="123"/>
    </location>
</feature>
<dbReference type="OrthoDB" id="1936908at2759"/>
<feature type="compositionally biased region" description="Polar residues" evidence="1">
    <location>
        <begin position="80"/>
        <end position="92"/>
    </location>
</feature>
<comment type="caution">
    <text evidence="3">The sequence shown here is derived from an EMBL/GenBank/DDBJ whole genome shotgun (WGS) entry which is preliminary data.</text>
</comment>
<evidence type="ECO:0000256" key="1">
    <source>
        <dbReference type="SAM" id="MobiDB-lite"/>
    </source>
</evidence>
<dbReference type="AlphaFoldDB" id="A0A9J5Y6S5"/>
<feature type="region of interest" description="Disordered" evidence="1">
    <location>
        <begin position="80"/>
        <end position="123"/>
    </location>
</feature>
<keyword evidence="4" id="KW-1185">Reference proteome</keyword>
<organism evidence="3 4">
    <name type="scientific">Solanum commersonii</name>
    <name type="common">Commerson's wild potato</name>
    <name type="synonym">Commerson's nightshade</name>
    <dbReference type="NCBI Taxonomy" id="4109"/>
    <lineage>
        <taxon>Eukaryota</taxon>
        <taxon>Viridiplantae</taxon>
        <taxon>Streptophyta</taxon>
        <taxon>Embryophyta</taxon>
        <taxon>Tracheophyta</taxon>
        <taxon>Spermatophyta</taxon>
        <taxon>Magnoliopsida</taxon>
        <taxon>eudicotyledons</taxon>
        <taxon>Gunneridae</taxon>
        <taxon>Pentapetalae</taxon>
        <taxon>asterids</taxon>
        <taxon>lamiids</taxon>
        <taxon>Solanales</taxon>
        <taxon>Solanaceae</taxon>
        <taxon>Solanoideae</taxon>
        <taxon>Solaneae</taxon>
        <taxon>Solanum</taxon>
    </lineage>
</organism>
<name>A0A9J5Y6S5_SOLCO</name>
<dbReference type="Pfam" id="PF03732">
    <property type="entry name" value="Retrotrans_gag"/>
    <property type="match status" value="1"/>
</dbReference>
<evidence type="ECO:0000313" key="3">
    <source>
        <dbReference type="EMBL" id="KAG5595288.1"/>
    </source>
</evidence>
<feature type="compositionally biased region" description="Low complexity" evidence="1">
    <location>
        <begin position="95"/>
        <end position="105"/>
    </location>
</feature>
<sequence length="123" mass="13989">MAPIMSWTLFESAFMGRFFPHELSEAKVREFFTLMQESMSVHQCNLMFTQLSHYAFEMVADIRSRMSLFVSQLSRLSSRGNANQSSFQQNPNGPAPSSSSAPTPTNKDEFRNQNSQNLKARPT</sequence>
<protein>
    <recommendedName>
        <fullName evidence="2">Retrotransposon gag domain-containing protein</fullName>
    </recommendedName>
</protein>
<dbReference type="EMBL" id="JACXVP010000007">
    <property type="protein sequence ID" value="KAG5595288.1"/>
    <property type="molecule type" value="Genomic_DNA"/>
</dbReference>
<dbReference type="InterPro" id="IPR005162">
    <property type="entry name" value="Retrotrans_gag_dom"/>
</dbReference>
<reference evidence="3 4" key="1">
    <citation type="submission" date="2020-09" db="EMBL/GenBank/DDBJ databases">
        <title>De no assembly of potato wild relative species, Solanum commersonii.</title>
        <authorList>
            <person name="Cho K."/>
        </authorList>
    </citation>
    <scope>NUCLEOTIDE SEQUENCE [LARGE SCALE GENOMIC DNA]</scope>
    <source>
        <strain evidence="3">LZ3.2</strain>
        <tissue evidence="3">Leaf</tissue>
    </source>
</reference>